<reference evidence="1 2" key="1">
    <citation type="submission" date="2016-11" db="EMBL/GenBank/DDBJ databases">
        <authorList>
            <person name="Jaros S."/>
            <person name="Januszkiewicz K."/>
            <person name="Wedrychowicz H."/>
        </authorList>
    </citation>
    <scope>NUCLEOTIDE SEQUENCE [LARGE SCALE GENOMIC DNA]</scope>
    <source>
        <strain evidence="1 2">GAS138</strain>
    </source>
</reference>
<protein>
    <submittedName>
        <fullName evidence="1">Uncharacterized protein</fullName>
    </submittedName>
</protein>
<organism evidence="1 2">
    <name type="scientific">Bradyrhizobium erythrophlei</name>
    <dbReference type="NCBI Taxonomy" id="1437360"/>
    <lineage>
        <taxon>Bacteria</taxon>
        <taxon>Pseudomonadati</taxon>
        <taxon>Pseudomonadota</taxon>
        <taxon>Alphaproteobacteria</taxon>
        <taxon>Hyphomicrobiales</taxon>
        <taxon>Nitrobacteraceae</taxon>
        <taxon>Bradyrhizobium</taxon>
    </lineage>
</organism>
<dbReference type="EMBL" id="LT670817">
    <property type="protein sequence ID" value="SHG26599.1"/>
    <property type="molecule type" value="Genomic_DNA"/>
</dbReference>
<gene>
    <name evidence="1" type="ORF">SAMN05443248_0941</name>
</gene>
<dbReference type="Proteomes" id="UP000189796">
    <property type="component" value="Chromosome I"/>
</dbReference>
<proteinExistence type="predicted"/>
<evidence type="ECO:0000313" key="2">
    <source>
        <dbReference type="Proteomes" id="UP000189796"/>
    </source>
</evidence>
<evidence type="ECO:0000313" key="1">
    <source>
        <dbReference type="EMBL" id="SHG26599.1"/>
    </source>
</evidence>
<sequence length="100" mass="11051">MRPTSADQCNCGTGEATLSALDNPTLRSSVDPLRVTPIVSKWETTWRWRQLPTKSPCEKVLAKFDAEFAPMAHAVENGEFALRVGSEMSRSSAINEELLI</sequence>
<accession>A0A1M5IEV7</accession>
<name>A0A1M5IEV7_9BRAD</name>
<dbReference type="AlphaFoldDB" id="A0A1M5IEV7"/>